<keyword evidence="2" id="KW-1185">Reference proteome</keyword>
<gene>
    <name evidence="1" type="ORF">PAQ31011_04162</name>
</gene>
<name>A0A5E4XXR3_9BURK</name>
<dbReference type="OrthoDB" id="7064296at2"/>
<evidence type="ECO:0000313" key="2">
    <source>
        <dbReference type="Proteomes" id="UP000366819"/>
    </source>
</evidence>
<accession>A0A5E4XXR3</accession>
<dbReference type="RefSeq" id="WP_150577575.1">
    <property type="nucleotide sequence ID" value="NZ_CABPSN010000007.1"/>
</dbReference>
<evidence type="ECO:0000313" key="1">
    <source>
        <dbReference type="EMBL" id="VVE40845.1"/>
    </source>
</evidence>
<protein>
    <submittedName>
        <fullName evidence="1">Uncharacterized protein</fullName>
    </submittedName>
</protein>
<proteinExistence type="predicted"/>
<reference evidence="1 2" key="1">
    <citation type="submission" date="2019-08" db="EMBL/GenBank/DDBJ databases">
        <authorList>
            <person name="Peeters C."/>
        </authorList>
    </citation>
    <scope>NUCLEOTIDE SEQUENCE [LARGE SCALE GENOMIC DNA]</scope>
    <source>
        <strain evidence="1 2">LMG 31011</strain>
    </source>
</reference>
<organism evidence="1 2">
    <name type="scientific">Pandoraea aquatica</name>
    <dbReference type="NCBI Taxonomy" id="2508290"/>
    <lineage>
        <taxon>Bacteria</taxon>
        <taxon>Pseudomonadati</taxon>
        <taxon>Pseudomonadota</taxon>
        <taxon>Betaproteobacteria</taxon>
        <taxon>Burkholderiales</taxon>
        <taxon>Burkholderiaceae</taxon>
        <taxon>Pandoraea</taxon>
    </lineage>
</organism>
<dbReference type="AlphaFoldDB" id="A0A5E4XXR3"/>
<sequence length="162" mass="18626">MSELQPTQSPLLKQYLERVDALFRDATQWCQRRWLEVEVRPHSLNEEREGEYEVPSLRISRDGTLLGKLIPKASDVIAGDGLVTLIGAVNFHHLVFYGEYDPGFKSATIVTDQHGRALRARVTRRVEEEGWYWIESRVRRAVLVDEALFIDLLADVSGYDLQ</sequence>
<dbReference type="EMBL" id="CABPSN010000007">
    <property type="protein sequence ID" value="VVE40845.1"/>
    <property type="molecule type" value="Genomic_DNA"/>
</dbReference>
<dbReference type="Proteomes" id="UP000366819">
    <property type="component" value="Unassembled WGS sequence"/>
</dbReference>